<keyword evidence="2" id="KW-1185">Reference proteome</keyword>
<sequence length="453" mass="51226">MLKSANYYSLLLNLPVIVKVLDLYRLKDTQHLCSNLNIKSEQDESWAKKDNISLTINFEQQIEKQKGKEVSPIQLQTGHLLSKYIFIDILGKAFSRDKVEKLLKMLSKNTHILMKENSKIIEMLTVSLSFFPQFHKVVKKISHKSERAEYSAIGRWNDSWVVGGKDRYSHQITVLNKNLKVEAKHQIPHPIYCMIIVQDLACLGCQHGLQLLDLKTSAFVELQKSEQPIRTILQDQSNQSIIVSVSGNGIFQVVNLKTKALLYRVKVCDKVKCMVSTTTPNEYAFATNKGVIIGTLDPQQSYKFTKNNAETYFADKAIGFMAQIDGMFLVITSHTGQVVDDSSWGWSNTTIYTATLINRETKKEIQFSDGVSEVYSAQQVKGCNGLLMLQMYSLCLLDIENLKVTHLCSNSLGFHDRDLTSTFCQVDNGNGLQIGMVSFDQKVSAVKICSFKY</sequence>
<organism evidence="1 2">
    <name type="scientific">Stylonychia lemnae</name>
    <name type="common">Ciliate</name>
    <dbReference type="NCBI Taxonomy" id="5949"/>
    <lineage>
        <taxon>Eukaryota</taxon>
        <taxon>Sar</taxon>
        <taxon>Alveolata</taxon>
        <taxon>Ciliophora</taxon>
        <taxon>Intramacronucleata</taxon>
        <taxon>Spirotrichea</taxon>
        <taxon>Stichotrichia</taxon>
        <taxon>Sporadotrichida</taxon>
        <taxon>Oxytrichidae</taxon>
        <taxon>Stylonychinae</taxon>
        <taxon>Stylonychia</taxon>
    </lineage>
</organism>
<protein>
    <submittedName>
        <fullName evidence="1">Uncharacterized protein</fullName>
    </submittedName>
</protein>
<dbReference type="InterPro" id="IPR015943">
    <property type="entry name" value="WD40/YVTN_repeat-like_dom_sf"/>
</dbReference>
<dbReference type="Proteomes" id="UP000039865">
    <property type="component" value="Unassembled WGS sequence"/>
</dbReference>
<evidence type="ECO:0000313" key="1">
    <source>
        <dbReference type="EMBL" id="CDW78827.1"/>
    </source>
</evidence>
<evidence type="ECO:0000313" key="2">
    <source>
        <dbReference type="Proteomes" id="UP000039865"/>
    </source>
</evidence>
<dbReference type="AlphaFoldDB" id="A0A078AB43"/>
<accession>A0A078AB43</accession>
<reference evidence="1 2" key="1">
    <citation type="submission" date="2014-06" db="EMBL/GenBank/DDBJ databases">
        <authorList>
            <person name="Swart Estienne"/>
        </authorList>
    </citation>
    <scope>NUCLEOTIDE SEQUENCE [LARGE SCALE GENOMIC DNA]</scope>
    <source>
        <strain evidence="1 2">130c</strain>
    </source>
</reference>
<name>A0A078AB43_STYLE</name>
<dbReference type="InParanoid" id="A0A078AB43"/>
<dbReference type="EMBL" id="CCKQ01007455">
    <property type="protein sequence ID" value="CDW78827.1"/>
    <property type="molecule type" value="Genomic_DNA"/>
</dbReference>
<gene>
    <name evidence="1" type="primary">Contig278.g320</name>
    <name evidence="1" type="ORF">STYLEM_7811</name>
</gene>
<dbReference type="Gene3D" id="2.130.10.10">
    <property type="entry name" value="YVTN repeat-like/Quinoprotein amine dehydrogenase"/>
    <property type="match status" value="1"/>
</dbReference>
<dbReference type="InterPro" id="IPR011047">
    <property type="entry name" value="Quinoprotein_ADH-like_sf"/>
</dbReference>
<dbReference type="SUPFAM" id="SSF50998">
    <property type="entry name" value="Quinoprotein alcohol dehydrogenase-like"/>
    <property type="match status" value="1"/>
</dbReference>
<proteinExistence type="predicted"/>